<dbReference type="PANTHER" id="PTHR24220:SF689">
    <property type="entry name" value="LIPOPROTEIN-RELEASING SYSTEM ATP-BINDING PROTEIN LOLD"/>
    <property type="match status" value="1"/>
</dbReference>
<dbReference type="SMART" id="SM00382">
    <property type="entry name" value="AAA"/>
    <property type="match status" value="1"/>
</dbReference>
<dbReference type="PROSITE" id="PS00211">
    <property type="entry name" value="ABC_TRANSPORTER_1"/>
    <property type="match status" value="1"/>
</dbReference>
<dbReference type="GO" id="GO:0005886">
    <property type="term" value="C:plasma membrane"/>
    <property type="evidence" value="ECO:0007669"/>
    <property type="project" value="TreeGrafter"/>
</dbReference>
<evidence type="ECO:0000259" key="5">
    <source>
        <dbReference type="PROSITE" id="PS50893"/>
    </source>
</evidence>
<organism evidence="6 7">
    <name type="scientific">Symmachiella dynata</name>
    <dbReference type="NCBI Taxonomy" id="2527995"/>
    <lineage>
        <taxon>Bacteria</taxon>
        <taxon>Pseudomonadati</taxon>
        <taxon>Planctomycetota</taxon>
        <taxon>Planctomycetia</taxon>
        <taxon>Planctomycetales</taxon>
        <taxon>Planctomycetaceae</taxon>
        <taxon>Symmachiella</taxon>
    </lineage>
</organism>
<dbReference type="KEGG" id="sdyn:Mal52_47540"/>
<comment type="similarity">
    <text evidence="4">Belongs to the ABC transporter superfamily. Macrolide exporter (TC 3.A.1.122) family.</text>
</comment>
<evidence type="ECO:0000256" key="4">
    <source>
        <dbReference type="ARBA" id="ARBA00038388"/>
    </source>
</evidence>
<dbReference type="InterPro" id="IPR015854">
    <property type="entry name" value="ABC_transpr_LolD-like"/>
</dbReference>
<dbReference type="GO" id="GO:0005524">
    <property type="term" value="F:ATP binding"/>
    <property type="evidence" value="ECO:0007669"/>
    <property type="project" value="UniProtKB-KW"/>
</dbReference>
<evidence type="ECO:0000256" key="1">
    <source>
        <dbReference type="ARBA" id="ARBA00022448"/>
    </source>
</evidence>
<proteinExistence type="inferred from homology"/>
<name>A0A517ZUY2_9PLAN</name>
<keyword evidence="2" id="KW-0547">Nucleotide-binding</keyword>
<dbReference type="GO" id="GO:0016887">
    <property type="term" value="F:ATP hydrolysis activity"/>
    <property type="evidence" value="ECO:0007669"/>
    <property type="project" value="InterPro"/>
</dbReference>
<dbReference type="GO" id="GO:0022857">
    <property type="term" value="F:transmembrane transporter activity"/>
    <property type="evidence" value="ECO:0007669"/>
    <property type="project" value="TreeGrafter"/>
</dbReference>
<feature type="domain" description="ABC transporter" evidence="5">
    <location>
        <begin position="17"/>
        <end position="243"/>
    </location>
</feature>
<dbReference type="FunFam" id="3.40.50.300:FF:000032">
    <property type="entry name" value="Export ABC transporter ATP-binding protein"/>
    <property type="match status" value="1"/>
</dbReference>
<dbReference type="Gene3D" id="3.40.50.300">
    <property type="entry name" value="P-loop containing nucleotide triphosphate hydrolases"/>
    <property type="match status" value="1"/>
</dbReference>
<dbReference type="CDD" id="cd03255">
    <property type="entry name" value="ABC_MJ0796_LolCDE_FtsE"/>
    <property type="match status" value="1"/>
</dbReference>
<dbReference type="InterPro" id="IPR003439">
    <property type="entry name" value="ABC_transporter-like_ATP-bd"/>
</dbReference>
<accession>A0A517ZUY2</accession>
<dbReference type="Pfam" id="PF00005">
    <property type="entry name" value="ABC_tran"/>
    <property type="match status" value="1"/>
</dbReference>
<dbReference type="EMBL" id="CP036276">
    <property type="protein sequence ID" value="QDU46236.1"/>
    <property type="molecule type" value="Genomic_DNA"/>
</dbReference>
<evidence type="ECO:0000313" key="7">
    <source>
        <dbReference type="Proteomes" id="UP000319383"/>
    </source>
</evidence>
<evidence type="ECO:0000256" key="2">
    <source>
        <dbReference type="ARBA" id="ARBA00022741"/>
    </source>
</evidence>
<evidence type="ECO:0000313" key="6">
    <source>
        <dbReference type="EMBL" id="QDU46236.1"/>
    </source>
</evidence>
<dbReference type="PROSITE" id="PS50893">
    <property type="entry name" value="ABC_TRANSPORTER_2"/>
    <property type="match status" value="1"/>
</dbReference>
<dbReference type="PANTHER" id="PTHR24220">
    <property type="entry name" value="IMPORT ATP-BINDING PROTEIN"/>
    <property type="match status" value="1"/>
</dbReference>
<gene>
    <name evidence="6" type="ORF">Mal52_47540</name>
</gene>
<dbReference type="InterPro" id="IPR017911">
    <property type="entry name" value="MacB-like_ATP-bd"/>
</dbReference>
<keyword evidence="7" id="KW-1185">Reference proteome</keyword>
<keyword evidence="6" id="KW-0378">Hydrolase</keyword>
<dbReference type="GO" id="GO:0098796">
    <property type="term" value="C:membrane protein complex"/>
    <property type="evidence" value="ECO:0007669"/>
    <property type="project" value="UniProtKB-ARBA"/>
</dbReference>
<dbReference type="InterPro" id="IPR027417">
    <property type="entry name" value="P-loop_NTPase"/>
</dbReference>
<protein>
    <submittedName>
        <fullName evidence="6">P-loop containing nucleoside triphosphate hydrolase</fullName>
        <ecNumber evidence="6">3.6.3.-</ecNumber>
    </submittedName>
</protein>
<evidence type="ECO:0000256" key="3">
    <source>
        <dbReference type="ARBA" id="ARBA00022840"/>
    </source>
</evidence>
<keyword evidence="1" id="KW-0813">Transport</keyword>
<dbReference type="RefSeq" id="WP_231962416.1">
    <property type="nucleotide sequence ID" value="NZ_CAXBED010000071.1"/>
</dbReference>
<dbReference type="InterPro" id="IPR003593">
    <property type="entry name" value="AAA+_ATPase"/>
</dbReference>
<dbReference type="AlphaFoldDB" id="A0A517ZUY2"/>
<reference evidence="6 7" key="1">
    <citation type="submission" date="2019-02" db="EMBL/GenBank/DDBJ databases">
        <title>Deep-cultivation of Planctomycetes and their phenomic and genomic characterization uncovers novel biology.</title>
        <authorList>
            <person name="Wiegand S."/>
            <person name="Jogler M."/>
            <person name="Boedeker C."/>
            <person name="Pinto D."/>
            <person name="Vollmers J."/>
            <person name="Rivas-Marin E."/>
            <person name="Kohn T."/>
            <person name="Peeters S.H."/>
            <person name="Heuer A."/>
            <person name="Rast P."/>
            <person name="Oberbeckmann S."/>
            <person name="Bunk B."/>
            <person name="Jeske O."/>
            <person name="Meyerdierks A."/>
            <person name="Storesund J.E."/>
            <person name="Kallscheuer N."/>
            <person name="Luecker S."/>
            <person name="Lage O.M."/>
            <person name="Pohl T."/>
            <person name="Merkel B.J."/>
            <person name="Hornburger P."/>
            <person name="Mueller R.-W."/>
            <person name="Bruemmer F."/>
            <person name="Labrenz M."/>
            <person name="Spormann A.M."/>
            <person name="Op den Camp H."/>
            <person name="Overmann J."/>
            <person name="Amann R."/>
            <person name="Jetten M.S.M."/>
            <person name="Mascher T."/>
            <person name="Medema M.H."/>
            <person name="Devos D.P."/>
            <person name="Kaster A.-K."/>
            <person name="Ovreas L."/>
            <person name="Rohde M."/>
            <person name="Galperin M.Y."/>
            <person name="Jogler C."/>
        </authorList>
    </citation>
    <scope>NUCLEOTIDE SEQUENCE [LARGE SCALE GENOMIC DNA]</scope>
    <source>
        <strain evidence="6 7">Mal52</strain>
    </source>
</reference>
<keyword evidence="3" id="KW-0067">ATP-binding</keyword>
<sequence>METAEIIKMPQRHIAAIAVEKAYRKGDHKIPVLHGVNIDVNRGEFVSIVGQSGSGKSTLLHLLGLLDAPSVGEIHLDSQRIDDLSAKSRDELRNRVFGFIFQFYHLLPELSVIENVLSPLMIRHSLLGYLRRKKQFQNEARELLDRVGLSHRLTHRPSELSGGEMQRAAIARALIGKPEVLLADEPTGNLDATTGGEIMDLLRKLNEEEGLTIVMVTHDNVIAEQAGRTVRLREGRLEKLAEAA</sequence>
<dbReference type="Proteomes" id="UP000319383">
    <property type="component" value="Chromosome"/>
</dbReference>
<dbReference type="SUPFAM" id="SSF52540">
    <property type="entry name" value="P-loop containing nucleoside triphosphate hydrolases"/>
    <property type="match status" value="1"/>
</dbReference>
<dbReference type="InterPro" id="IPR017871">
    <property type="entry name" value="ABC_transporter-like_CS"/>
</dbReference>
<dbReference type="EC" id="3.6.3.-" evidence="6"/>